<feature type="coiled-coil region" evidence="1">
    <location>
        <begin position="491"/>
        <end position="518"/>
    </location>
</feature>
<feature type="coiled-coil region" evidence="1">
    <location>
        <begin position="46"/>
        <end position="111"/>
    </location>
</feature>
<evidence type="ECO:0000313" key="3">
    <source>
        <dbReference type="EMBL" id="KAH0822328.1"/>
    </source>
</evidence>
<evidence type="ECO:0000313" key="4">
    <source>
        <dbReference type="Proteomes" id="UP000719412"/>
    </source>
</evidence>
<comment type="caution">
    <text evidence="3">The sequence shown here is derived from an EMBL/GenBank/DDBJ whole genome shotgun (WGS) entry which is preliminary data.</text>
</comment>
<dbReference type="Proteomes" id="UP000719412">
    <property type="component" value="Unassembled WGS sequence"/>
</dbReference>
<dbReference type="PANTHER" id="PTHR19446">
    <property type="entry name" value="REVERSE TRANSCRIPTASES"/>
    <property type="match status" value="1"/>
</dbReference>
<sequence>MGSDEDTTDGGTGKGSAEQVAAIFRKSKKVIRTPTKDKEKSQEDKMDKILRMLGNLNNEMKEMREEQKEYRQEVRELRKENEKIKRENMELKQKIEVVEKKMDRMEKEKRRNNIIVQGIEMKTQDQNAIKEKLTSFLERALQIKIDIINAKKIKEGMCLVELRNETDKGTVMKNKAKLREIKEPRVYINDDMSKIEREIQKKIRIRAKEERAEGSRVKIGFQKLMVNEEEWKWDIERQQEKEYEEKEKFYEEIEKVYNGIPKYDVKMIIGDFNAKIGKEEIYKPVIGTHSKHDRTNENGKMLIEFATERNMRIASTYFHHKAIHQGTWISPDGKTVNQIDHLLIEAKHSRCVTDVRSYRGADLDTDHILVKAKIKYRRPPRDQKQKNTRIRYPTGKLKEEKIRKEFQEKINKKLNEDIGKNMEENWENFETIMREGAQLLTEGKRKIGKSWFDEECKNVIREREKARMKMINNNNIENKRHYEIWRKRAKNVCRKKKRQNIEQQIKEIEDNYMKKQIREFYQGIKIERRRNVSTKQIFCKNKEGQLVGGTDESLKRWVEYFGEVYGIGEEKTLQTEEEESLTTGEGEEPPRKEEIKEIIKRFKNNKAPGENGITAEMLKVGGQNLEENIVKLINKAWDEETIPQRWKETLICPLHKKGDRSKCENYRGIALMDTTG</sequence>
<reference evidence="3" key="2">
    <citation type="submission" date="2021-08" db="EMBL/GenBank/DDBJ databases">
        <authorList>
            <person name="Eriksson T."/>
        </authorList>
    </citation>
    <scope>NUCLEOTIDE SEQUENCE</scope>
    <source>
        <strain evidence="3">Stoneville</strain>
        <tissue evidence="3">Whole head</tissue>
    </source>
</reference>
<proteinExistence type="predicted"/>
<dbReference type="Gene3D" id="3.60.10.10">
    <property type="entry name" value="Endonuclease/exonuclease/phosphatase"/>
    <property type="match status" value="1"/>
</dbReference>
<evidence type="ECO:0000256" key="1">
    <source>
        <dbReference type="SAM" id="Coils"/>
    </source>
</evidence>
<organism evidence="3 4">
    <name type="scientific">Tenebrio molitor</name>
    <name type="common">Yellow mealworm beetle</name>
    <dbReference type="NCBI Taxonomy" id="7067"/>
    <lineage>
        <taxon>Eukaryota</taxon>
        <taxon>Metazoa</taxon>
        <taxon>Ecdysozoa</taxon>
        <taxon>Arthropoda</taxon>
        <taxon>Hexapoda</taxon>
        <taxon>Insecta</taxon>
        <taxon>Pterygota</taxon>
        <taxon>Neoptera</taxon>
        <taxon>Endopterygota</taxon>
        <taxon>Coleoptera</taxon>
        <taxon>Polyphaga</taxon>
        <taxon>Cucujiformia</taxon>
        <taxon>Tenebrionidae</taxon>
        <taxon>Tenebrio</taxon>
    </lineage>
</organism>
<dbReference type="AlphaFoldDB" id="A0A8J6HYE9"/>
<reference evidence="3" key="1">
    <citation type="journal article" date="2020" name="J Insects Food Feed">
        <title>The yellow mealworm (Tenebrio molitor) genome: a resource for the emerging insects as food and feed industry.</title>
        <authorList>
            <person name="Eriksson T."/>
            <person name="Andere A."/>
            <person name="Kelstrup H."/>
            <person name="Emery V."/>
            <person name="Picard C."/>
        </authorList>
    </citation>
    <scope>NUCLEOTIDE SEQUENCE</scope>
    <source>
        <strain evidence="3">Stoneville</strain>
        <tissue evidence="3">Whole head</tissue>
    </source>
</reference>
<dbReference type="EMBL" id="JABDTM020002924">
    <property type="protein sequence ID" value="KAH0822328.1"/>
    <property type="molecule type" value="Genomic_DNA"/>
</dbReference>
<evidence type="ECO:0008006" key="5">
    <source>
        <dbReference type="Google" id="ProtNLM"/>
    </source>
</evidence>
<evidence type="ECO:0000256" key="2">
    <source>
        <dbReference type="SAM" id="MobiDB-lite"/>
    </source>
</evidence>
<name>A0A8J6HYE9_TENMO</name>
<accession>A0A8J6HYE9</accession>
<gene>
    <name evidence="3" type="ORF">GEV33_000463</name>
</gene>
<dbReference type="InterPro" id="IPR036691">
    <property type="entry name" value="Endo/exonu/phosph_ase_sf"/>
</dbReference>
<keyword evidence="4" id="KW-1185">Reference proteome</keyword>
<dbReference type="SUPFAM" id="SSF56219">
    <property type="entry name" value="DNase I-like"/>
    <property type="match status" value="1"/>
</dbReference>
<protein>
    <recommendedName>
        <fullName evidence="5">Craniofacial development protein 2-like</fullName>
    </recommendedName>
</protein>
<feature type="region of interest" description="Disordered" evidence="2">
    <location>
        <begin position="572"/>
        <end position="592"/>
    </location>
</feature>
<keyword evidence="1" id="KW-0175">Coiled coil</keyword>